<feature type="compositionally biased region" description="Low complexity" evidence="2">
    <location>
        <begin position="109"/>
        <end position="120"/>
    </location>
</feature>
<accession>A0ABD3QTJ6</accession>
<reference evidence="3 4" key="1">
    <citation type="submission" date="2024-10" db="EMBL/GenBank/DDBJ databases">
        <title>Updated reference genomes for cyclostephanoid diatoms.</title>
        <authorList>
            <person name="Roberts W.R."/>
            <person name="Alverson A.J."/>
        </authorList>
    </citation>
    <scope>NUCLEOTIDE SEQUENCE [LARGE SCALE GENOMIC DNA]</scope>
    <source>
        <strain evidence="3 4">AJA010-31</strain>
    </source>
</reference>
<evidence type="ECO:0000256" key="2">
    <source>
        <dbReference type="SAM" id="MobiDB-lite"/>
    </source>
</evidence>
<name>A0ABD3QTJ6_9STRA</name>
<dbReference type="Proteomes" id="UP001530400">
    <property type="component" value="Unassembled WGS sequence"/>
</dbReference>
<comment type="caution">
    <text evidence="3">The sequence shown here is derived from an EMBL/GenBank/DDBJ whole genome shotgun (WGS) entry which is preliminary data.</text>
</comment>
<sequence>MNPSRATSSRIMAAYNMNIEPDLTSGSLSSDEDLEGGELQTFTVSTFKASKPQEEEIVPKCVSFNGRRSRRLSSDNLPFRRMSRRTSDLTDNSESSHELPATHRPKRLSSSLRGSISNSSTDKPKLHPKLIPSIFLTLLALTITYATHLWRVQHLHEKVQTLHEAHKTVEESHGKLSEELKTASHNIAQYNHMKRLKEEHTENLLKRATEAEDQLQEIMERVRQESLASIIETYGSDSIVVEMDVAFPSTQRKDETVRITLSSADMPHSTLTFLNQLSLQVWNGASLAFRGNSFKFKRNEKPTSGLHVPTTLFAERRDTSKHNEYTLSFSKGGDLYLNLVPSNGGFGTVDFKSNGVVEEMKGGGVVVKGIRVITKRSE</sequence>
<gene>
    <name evidence="3" type="ORF">ACHAWO_002158</name>
</gene>
<evidence type="ECO:0000313" key="3">
    <source>
        <dbReference type="EMBL" id="KAL3801300.1"/>
    </source>
</evidence>
<evidence type="ECO:0000256" key="1">
    <source>
        <dbReference type="SAM" id="Coils"/>
    </source>
</evidence>
<evidence type="ECO:0000313" key="4">
    <source>
        <dbReference type="Proteomes" id="UP001530400"/>
    </source>
</evidence>
<organism evidence="3 4">
    <name type="scientific">Cyclotella atomus</name>
    <dbReference type="NCBI Taxonomy" id="382360"/>
    <lineage>
        <taxon>Eukaryota</taxon>
        <taxon>Sar</taxon>
        <taxon>Stramenopiles</taxon>
        <taxon>Ochrophyta</taxon>
        <taxon>Bacillariophyta</taxon>
        <taxon>Coscinodiscophyceae</taxon>
        <taxon>Thalassiosirophycidae</taxon>
        <taxon>Stephanodiscales</taxon>
        <taxon>Stephanodiscaceae</taxon>
        <taxon>Cyclotella</taxon>
    </lineage>
</organism>
<proteinExistence type="predicted"/>
<dbReference type="AlphaFoldDB" id="A0ABD3QTJ6"/>
<keyword evidence="4" id="KW-1185">Reference proteome</keyword>
<protein>
    <submittedName>
        <fullName evidence="3">Uncharacterized protein</fullName>
    </submittedName>
</protein>
<feature type="coiled-coil region" evidence="1">
    <location>
        <begin position="201"/>
        <end position="228"/>
    </location>
</feature>
<keyword evidence="1" id="KW-0175">Coiled coil</keyword>
<dbReference type="EMBL" id="JALLPJ020000141">
    <property type="protein sequence ID" value="KAL3801300.1"/>
    <property type="molecule type" value="Genomic_DNA"/>
</dbReference>
<feature type="region of interest" description="Disordered" evidence="2">
    <location>
        <begin position="73"/>
        <end position="124"/>
    </location>
</feature>